<dbReference type="Proteomes" id="UP001215598">
    <property type="component" value="Unassembled WGS sequence"/>
</dbReference>
<dbReference type="Gene3D" id="3.20.20.80">
    <property type="entry name" value="Glycosidases"/>
    <property type="match status" value="1"/>
</dbReference>
<comment type="caution">
    <text evidence="3">The sequence shown here is derived from an EMBL/GenBank/DDBJ whole genome shotgun (WGS) entry which is preliminary data.</text>
</comment>
<feature type="domain" description="GH18" evidence="2">
    <location>
        <begin position="154"/>
        <end position="340"/>
    </location>
</feature>
<dbReference type="Pfam" id="PF00704">
    <property type="entry name" value="Glyco_hydro_18"/>
    <property type="match status" value="1"/>
</dbReference>
<dbReference type="SUPFAM" id="SSF51445">
    <property type="entry name" value="(Trans)glycosidases"/>
    <property type="match status" value="1"/>
</dbReference>
<evidence type="ECO:0000256" key="1">
    <source>
        <dbReference type="SAM" id="MobiDB-lite"/>
    </source>
</evidence>
<gene>
    <name evidence="3" type="ORF">B0H16DRAFT_1711896</name>
</gene>
<proteinExistence type="predicted"/>
<name>A0AAD7K9F6_9AGAR</name>
<evidence type="ECO:0000259" key="2">
    <source>
        <dbReference type="Pfam" id="PF00704"/>
    </source>
</evidence>
<dbReference type="GO" id="GO:0005975">
    <property type="term" value="P:carbohydrate metabolic process"/>
    <property type="evidence" value="ECO:0007669"/>
    <property type="project" value="InterPro"/>
</dbReference>
<keyword evidence="4" id="KW-1185">Reference proteome</keyword>
<evidence type="ECO:0000313" key="4">
    <source>
        <dbReference type="Proteomes" id="UP001215598"/>
    </source>
</evidence>
<feature type="compositionally biased region" description="Basic and acidic residues" evidence="1">
    <location>
        <begin position="30"/>
        <end position="42"/>
    </location>
</feature>
<accession>A0AAD7K9F6</accession>
<reference evidence="3" key="1">
    <citation type="submission" date="2023-03" db="EMBL/GenBank/DDBJ databases">
        <title>Massive genome expansion in bonnet fungi (Mycena s.s.) driven by repeated elements and novel gene families across ecological guilds.</title>
        <authorList>
            <consortium name="Lawrence Berkeley National Laboratory"/>
            <person name="Harder C.B."/>
            <person name="Miyauchi S."/>
            <person name="Viragh M."/>
            <person name="Kuo A."/>
            <person name="Thoen E."/>
            <person name="Andreopoulos B."/>
            <person name="Lu D."/>
            <person name="Skrede I."/>
            <person name="Drula E."/>
            <person name="Henrissat B."/>
            <person name="Morin E."/>
            <person name="Kohler A."/>
            <person name="Barry K."/>
            <person name="LaButti K."/>
            <person name="Morin E."/>
            <person name="Salamov A."/>
            <person name="Lipzen A."/>
            <person name="Mereny Z."/>
            <person name="Hegedus B."/>
            <person name="Baldrian P."/>
            <person name="Stursova M."/>
            <person name="Weitz H."/>
            <person name="Taylor A."/>
            <person name="Grigoriev I.V."/>
            <person name="Nagy L.G."/>
            <person name="Martin F."/>
            <person name="Kauserud H."/>
        </authorList>
    </citation>
    <scope>NUCLEOTIDE SEQUENCE</scope>
    <source>
        <strain evidence="3">CBHHK182m</strain>
    </source>
</reference>
<dbReference type="InterPro" id="IPR017853">
    <property type="entry name" value="GH"/>
</dbReference>
<protein>
    <recommendedName>
        <fullName evidence="2">GH18 domain-containing protein</fullName>
    </recommendedName>
</protein>
<sequence length="353" mass="38666">MGPLVPQRGSRGAMVFTDELLVSSVNLDNADQKHQRQEERGTAQDLAQPRTPPRFFLLLKLAFFRVLVLRHERSKEMVKSRTLRTPTRRVLAKRQGSGSKEALTDFVTTALSNRFTLESPERESELKHWRMVRKRVLVLQPPLPLRTNLIELQDGLAQDAAILSAATGTAPSFNSTGNPLTNVTEFSQVLDYVAIMAYDINGPWGADAGPNALHDSTFSVAETIVFGVTSYGHSFRVKGQSMPSTAQALYPPFDAADRPVATRGTASPETKTNAASLNCRAASSISGAHSAALSERGWHTEERGPYLLDSWTQTPYVYNKTTQVLNSFDNADSIAAKADKAAEFADSRSIVVS</sequence>
<dbReference type="AlphaFoldDB" id="A0AAD7K9F6"/>
<organism evidence="3 4">
    <name type="scientific">Mycena metata</name>
    <dbReference type="NCBI Taxonomy" id="1033252"/>
    <lineage>
        <taxon>Eukaryota</taxon>
        <taxon>Fungi</taxon>
        <taxon>Dikarya</taxon>
        <taxon>Basidiomycota</taxon>
        <taxon>Agaricomycotina</taxon>
        <taxon>Agaricomycetes</taxon>
        <taxon>Agaricomycetidae</taxon>
        <taxon>Agaricales</taxon>
        <taxon>Marasmiineae</taxon>
        <taxon>Mycenaceae</taxon>
        <taxon>Mycena</taxon>
    </lineage>
</organism>
<dbReference type="InterPro" id="IPR001223">
    <property type="entry name" value="Glyco_hydro18_cat"/>
</dbReference>
<feature type="region of interest" description="Disordered" evidence="1">
    <location>
        <begin position="28"/>
        <end position="47"/>
    </location>
</feature>
<evidence type="ECO:0000313" key="3">
    <source>
        <dbReference type="EMBL" id="KAJ7778390.1"/>
    </source>
</evidence>
<dbReference type="EMBL" id="JARKIB010000007">
    <property type="protein sequence ID" value="KAJ7778390.1"/>
    <property type="molecule type" value="Genomic_DNA"/>
</dbReference>